<dbReference type="EMBL" id="JAEQNA010000001">
    <property type="protein sequence ID" value="MBL0420159.1"/>
    <property type="molecule type" value="Genomic_DNA"/>
</dbReference>
<keyword evidence="2" id="KW-0812">Transmembrane</keyword>
<accession>A0A936ZEN7</accession>
<dbReference type="PROSITE" id="PS00409">
    <property type="entry name" value="PROKAR_NTER_METHYL"/>
    <property type="match status" value="1"/>
</dbReference>
<dbReference type="Pfam" id="PF07963">
    <property type="entry name" value="N_methyl"/>
    <property type="match status" value="1"/>
</dbReference>
<dbReference type="NCBIfam" id="TIGR02532">
    <property type="entry name" value="IV_pilin_GFxxxE"/>
    <property type="match status" value="1"/>
</dbReference>
<dbReference type="Proteomes" id="UP000613011">
    <property type="component" value="Unassembled WGS sequence"/>
</dbReference>
<evidence type="ECO:0000256" key="2">
    <source>
        <dbReference type="SAM" id="Phobius"/>
    </source>
</evidence>
<keyword evidence="4" id="KW-1185">Reference proteome</keyword>
<evidence type="ECO:0000313" key="4">
    <source>
        <dbReference type="Proteomes" id="UP000613011"/>
    </source>
</evidence>
<keyword evidence="2" id="KW-0472">Membrane</keyword>
<evidence type="ECO:0000313" key="3">
    <source>
        <dbReference type="EMBL" id="MBL0420159.1"/>
    </source>
</evidence>
<reference evidence="3" key="1">
    <citation type="submission" date="2021-01" db="EMBL/GenBank/DDBJ databases">
        <title>Ramlibacter sp. strain AW1 16S ribosomal RNA gene Genome sequencing and assembly.</title>
        <authorList>
            <person name="Kang M."/>
        </authorList>
    </citation>
    <scope>NUCLEOTIDE SEQUENCE</scope>
    <source>
        <strain evidence="3">AW1</strain>
    </source>
</reference>
<organism evidence="3 4">
    <name type="scientific">Ramlibacter aurantiacus</name>
    <dbReference type="NCBI Taxonomy" id="2801330"/>
    <lineage>
        <taxon>Bacteria</taxon>
        <taxon>Pseudomonadati</taxon>
        <taxon>Pseudomonadota</taxon>
        <taxon>Betaproteobacteria</taxon>
        <taxon>Burkholderiales</taxon>
        <taxon>Comamonadaceae</taxon>
        <taxon>Ramlibacter</taxon>
    </lineage>
</organism>
<gene>
    <name evidence="3" type="ORF">JI739_07340</name>
</gene>
<name>A0A936ZEN7_9BURK</name>
<comment type="caution">
    <text evidence="3">The sequence shown here is derived from an EMBL/GenBank/DDBJ whole genome shotgun (WGS) entry which is preliminary data.</text>
</comment>
<protein>
    <submittedName>
        <fullName evidence="3">Prepilin-type N-terminal cleavage/methylation domain-containing protein</fullName>
    </submittedName>
</protein>
<dbReference type="Gene3D" id="3.30.700.10">
    <property type="entry name" value="Glycoprotein, Type 4 Pilin"/>
    <property type="match status" value="1"/>
</dbReference>
<dbReference type="InterPro" id="IPR012902">
    <property type="entry name" value="N_methyl_site"/>
</dbReference>
<dbReference type="AlphaFoldDB" id="A0A936ZEN7"/>
<feature type="region of interest" description="Disordered" evidence="1">
    <location>
        <begin position="110"/>
        <end position="130"/>
    </location>
</feature>
<feature type="transmembrane region" description="Helical" evidence="2">
    <location>
        <begin position="12"/>
        <end position="37"/>
    </location>
</feature>
<dbReference type="SUPFAM" id="SSF54523">
    <property type="entry name" value="Pili subunits"/>
    <property type="match status" value="1"/>
</dbReference>
<evidence type="ECO:0000256" key="1">
    <source>
        <dbReference type="SAM" id="MobiDB-lite"/>
    </source>
</evidence>
<sequence>MVSASYRRAPRGFTLIELLVVLAIVATLLLLVAPRYWGHVDTAKEAVLRDNLRGTREVIDKFYGDHGRYPDSLDELVDKRYLRALPVDPVTGSATTWTVLSPPAGYEGQVHDLRSGAPGTGKDGSSYADW</sequence>
<dbReference type="RefSeq" id="WP_201683146.1">
    <property type="nucleotide sequence ID" value="NZ_JAEQNA010000001.1"/>
</dbReference>
<proteinExistence type="predicted"/>
<dbReference type="InterPro" id="IPR045584">
    <property type="entry name" value="Pilin-like"/>
</dbReference>
<keyword evidence="2" id="KW-1133">Transmembrane helix</keyword>